<evidence type="ECO:0000256" key="4">
    <source>
        <dbReference type="ARBA" id="ARBA00022960"/>
    </source>
</evidence>
<name>A4NXQ4_HAEIF</name>
<keyword evidence="6 7" id="KW-0961">Cell wall biogenesis/degradation</keyword>
<dbReference type="BioCyc" id="HINF375063:G119K-958-MONOMER"/>
<gene>
    <name evidence="9" type="ORF">CGSHiR3021_08446</name>
</gene>
<dbReference type="GO" id="GO:0016740">
    <property type="term" value="F:transferase activity"/>
    <property type="evidence" value="ECO:0007669"/>
    <property type="project" value="UniProtKB-KW"/>
</dbReference>
<dbReference type="GO" id="GO:0071555">
    <property type="term" value="P:cell wall organization"/>
    <property type="evidence" value="ECO:0007669"/>
    <property type="project" value="UniProtKB-UniRule"/>
</dbReference>
<sequence length="288" mass="32761">MYSSAQYQAQQPENDHIQRWLSAVENNQLLDFIQSLAGENHLYRQTVQSLPMFIPTSKESNIAQKLAMNAQRLRVIPDFHNGIFVNIPSYKLQYYRDGDLILESRVIVGTDSRRTPVMYSKLSNVVVNPPWNAPIRLINEDLLPKMKADPNYITEHNYSILDNQGNVVDPASIDWESIGNKFPYRVRQAAGDSALGNYKFNMPSSDAIYLHDTPNRGLFNRKNRALSSGCVRIEKSDQLASILLKEAGWTETRKNTVLASKKTTSAPIRSDNPVFYIMLLRGLKTEIL</sequence>
<evidence type="ECO:0000256" key="1">
    <source>
        <dbReference type="ARBA" id="ARBA00004752"/>
    </source>
</evidence>
<proteinExistence type="inferred from homology"/>
<dbReference type="EMBL" id="AAZJ01000004">
    <property type="protein sequence ID" value="EDK14111.1"/>
    <property type="molecule type" value="Genomic_DNA"/>
</dbReference>
<dbReference type="InterPro" id="IPR005490">
    <property type="entry name" value="LD_TPept_cat_dom"/>
</dbReference>
<feature type="domain" description="L,D-TPase catalytic" evidence="8">
    <location>
        <begin position="81"/>
        <end position="260"/>
    </location>
</feature>
<dbReference type="Proteomes" id="UP000005596">
    <property type="component" value="Unassembled WGS sequence"/>
</dbReference>
<keyword evidence="4 7" id="KW-0133">Cell shape</keyword>
<dbReference type="GO" id="GO:0008360">
    <property type="term" value="P:regulation of cell shape"/>
    <property type="evidence" value="ECO:0007669"/>
    <property type="project" value="UniProtKB-UniRule"/>
</dbReference>
<evidence type="ECO:0000256" key="3">
    <source>
        <dbReference type="ARBA" id="ARBA00022679"/>
    </source>
</evidence>
<evidence type="ECO:0000313" key="9">
    <source>
        <dbReference type="EMBL" id="EDK14111.1"/>
    </source>
</evidence>
<dbReference type="CDD" id="cd16913">
    <property type="entry name" value="YkuD_like"/>
    <property type="match status" value="1"/>
</dbReference>
<dbReference type="GO" id="GO:0004180">
    <property type="term" value="F:carboxypeptidase activity"/>
    <property type="evidence" value="ECO:0007669"/>
    <property type="project" value="UniProtKB-ARBA"/>
</dbReference>
<evidence type="ECO:0000256" key="2">
    <source>
        <dbReference type="ARBA" id="ARBA00005992"/>
    </source>
</evidence>
<evidence type="ECO:0000256" key="7">
    <source>
        <dbReference type="PROSITE-ProRule" id="PRU01373"/>
    </source>
</evidence>
<protein>
    <recommendedName>
        <fullName evidence="8">L,D-TPase catalytic domain-containing protein</fullName>
    </recommendedName>
</protein>
<evidence type="ECO:0000313" key="10">
    <source>
        <dbReference type="Proteomes" id="UP000005596"/>
    </source>
</evidence>
<evidence type="ECO:0000259" key="8">
    <source>
        <dbReference type="PROSITE" id="PS52029"/>
    </source>
</evidence>
<keyword evidence="5 7" id="KW-0573">Peptidoglycan synthesis</keyword>
<dbReference type="InterPro" id="IPR038063">
    <property type="entry name" value="Transpep_catalytic_dom"/>
</dbReference>
<feature type="active site" description="Proton donor/acceptor" evidence="7">
    <location>
        <position position="211"/>
    </location>
</feature>
<dbReference type="Pfam" id="PF03734">
    <property type="entry name" value="YkuD"/>
    <property type="match status" value="1"/>
</dbReference>
<organism evidence="9 10">
    <name type="scientific">Haemophilus influenzae 22.4-21</name>
    <dbReference type="NCBI Taxonomy" id="375063"/>
    <lineage>
        <taxon>Bacteria</taxon>
        <taxon>Pseudomonadati</taxon>
        <taxon>Pseudomonadota</taxon>
        <taxon>Gammaproteobacteria</taxon>
        <taxon>Pasteurellales</taxon>
        <taxon>Pasteurellaceae</taxon>
        <taxon>Haemophilus</taxon>
    </lineage>
</organism>
<dbReference type="AlphaFoldDB" id="A4NXQ4"/>
<dbReference type="InterPro" id="IPR052905">
    <property type="entry name" value="LD-transpeptidase_YkuD-like"/>
</dbReference>
<comment type="similarity">
    <text evidence="2">Belongs to the YkuD family.</text>
</comment>
<reference evidence="9 10" key="1">
    <citation type="journal article" date="2007" name="Genome Biol.">
        <title>Characterization and modeling of the Haemophilus influenzae core and supragenomes based on the complete genomic sequences of Rd and 12 clinical nontypeable strains.</title>
        <authorList>
            <person name="Hogg J.S."/>
            <person name="Hu F.Z."/>
            <person name="Janto B."/>
            <person name="Boissy R."/>
            <person name="Hayes J."/>
            <person name="Keefe R."/>
            <person name="Post J.C."/>
            <person name="Ehrlich G.D."/>
        </authorList>
    </citation>
    <scope>NUCLEOTIDE SEQUENCE [LARGE SCALE GENOMIC DNA]</scope>
    <source>
        <strain evidence="9 10">22.4-21</strain>
    </source>
</reference>
<dbReference type="Gene3D" id="2.40.440.10">
    <property type="entry name" value="L,D-transpeptidase catalytic domain-like"/>
    <property type="match status" value="1"/>
</dbReference>
<evidence type="ECO:0000256" key="5">
    <source>
        <dbReference type="ARBA" id="ARBA00022984"/>
    </source>
</evidence>
<dbReference type="GO" id="GO:0009252">
    <property type="term" value="P:peptidoglycan biosynthetic process"/>
    <property type="evidence" value="ECO:0007669"/>
    <property type="project" value="UniProtKB-UniPathway"/>
</dbReference>
<dbReference type="PANTHER" id="PTHR41533:SF1">
    <property type="entry name" value="L,D-TRANSPEPTIDASE YCBB-RELATED"/>
    <property type="match status" value="1"/>
</dbReference>
<accession>A4NXQ4</accession>
<feature type="active site" description="Nucleophile" evidence="7">
    <location>
        <position position="230"/>
    </location>
</feature>
<dbReference type="PANTHER" id="PTHR41533">
    <property type="entry name" value="L,D-TRANSPEPTIDASE HI_1667-RELATED"/>
    <property type="match status" value="1"/>
</dbReference>
<dbReference type="SUPFAM" id="SSF141523">
    <property type="entry name" value="L,D-transpeptidase catalytic domain-like"/>
    <property type="match status" value="1"/>
</dbReference>
<dbReference type="UniPathway" id="UPA00219"/>
<keyword evidence="3" id="KW-0808">Transferase</keyword>
<dbReference type="PROSITE" id="PS52029">
    <property type="entry name" value="LD_TPASE"/>
    <property type="match status" value="1"/>
</dbReference>
<evidence type="ECO:0000256" key="6">
    <source>
        <dbReference type="ARBA" id="ARBA00023316"/>
    </source>
</evidence>
<comment type="pathway">
    <text evidence="1 7">Cell wall biogenesis; peptidoglycan biosynthesis.</text>
</comment>